<organism evidence="2 3">
    <name type="scientific">Dolichospermum compactum NIES-806</name>
    <dbReference type="NCBI Taxonomy" id="1973481"/>
    <lineage>
        <taxon>Bacteria</taxon>
        <taxon>Bacillati</taxon>
        <taxon>Cyanobacteriota</taxon>
        <taxon>Cyanophyceae</taxon>
        <taxon>Nostocales</taxon>
        <taxon>Aphanizomenonaceae</taxon>
        <taxon>Dolichospermum</taxon>
        <taxon>Dolichospermum compactum</taxon>
    </lineage>
</organism>
<name>A0A1Z4V4Z9_9CYAN</name>
<dbReference type="EMBL" id="AP018316">
    <property type="protein sequence ID" value="BAZ86429.1"/>
    <property type="molecule type" value="Genomic_DNA"/>
</dbReference>
<feature type="region of interest" description="Disordered" evidence="1">
    <location>
        <begin position="23"/>
        <end position="42"/>
    </location>
</feature>
<protein>
    <submittedName>
        <fullName evidence="2">Uncharacterized protein</fullName>
    </submittedName>
</protein>
<keyword evidence="3" id="KW-1185">Reference proteome</keyword>
<dbReference type="AlphaFoldDB" id="A0A1Z4V4Z9"/>
<proteinExistence type="predicted"/>
<gene>
    <name evidence="2" type="ORF">NIES806_26410</name>
</gene>
<evidence type="ECO:0000313" key="3">
    <source>
        <dbReference type="Proteomes" id="UP000218702"/>
    </source>
</evidence>
<sequence>MFKKSKISFLEVVLKVLDETDNLQKPNPPFPPSLQGNGGFKASPRVGERFGEGFIYTYTLKTFQTSPEREKARAVLTALNIFSLPPSSWENWGTFVMYFQRDNYRFKFSNAGRG</sequence>
<dbReference type="Proteomes" id="UP000218702">
    <property type="component" value="Chromosome"/>
</dbReference>
<evidence type="ECO:0000313" key="2">
    <source>
        <dbReference type="EMBL" id="BAZ86429.1"/>
    </source>
</evidence>
<reference evidence="2 3" key="1">
    <citation type="submission" date="2017-06" db="EMBL/GenBank/DDBJ databases">
        <title>Genome sequencing of cyanobaciteial culture collection at National Institute for Environmental Studies (NIES).</title>
        <authorList>
            <person name="Hirose Y."/>
            <person name="Shimura Y."/>
            <person name="Fujisawa T."/>
            <person name="Nakamura Y."/>
            <person name="Kawachi M."/>
        </authorList>
    </citation>
    <scope>NUCLEOTIDE SEQUENCE [LARGE SCALE GENOMIC DNA]</scope>
    <source>
        <strain evidence="2 3">NIES-806</strain>
    </source>
</reference>
<accession>A0A1Z4V4Z9</accession>
<dbReference type="KEGG" id="dcm:NIES806_26410"/>
<evidence type="ECO:0000256" key="1">
    <source>
        <dbReference type="SAM" id="MobiDB-lite"/>
    </source>
</evidence>